<name>A0AAW2CGY1_9ROSI</name>
<dbReference type="AlphaFoldDB" id="A0AAW2CGY1"/>
<evidence type="ECO:0000313" key="2">
    <source>
        <dbReference type="Proteomes" id="UP001459277"/>
    </source>
</evidence>
<dbReference type="EMBL" id="JAZDWU010000007">
    <property type="protein sequence ID" value="KAK9997445.1"/>
    <property type="molecule type" value="Genomic_DNA"/>
</dbReference>
<gene>
    <name evidence="1" type="ORF">SO802_022131</name>
</gene>
<organism evidence="1 2">
    <name type="scientific">Lithocarpus litseifolius</name>
    <dbReference type="NCBI Taxonomy" id="425828"/>
    <lineage>
        <taxon>Eukaryota</taxon>
        <taxon>Viridiplantae</taxon>
        <taxon>Streptophyta</taxon>
        <taxon>Embryophyta</taxon>
        <taxon>Tracheophyta</taxon>
        <taxon>Spermatophyta</taxon>
        <taxon>Magnoliopsida</taxon>
        <taxon>eudicotyledons</taxon>
        <taxon>Gunneridae</taxon>
        <taxon>Pentapetalae</taxon>
        <taxon>rosids</taxon>
        <taxon>fabids</taxon>
        <taxon>Fagales</taxon>
        <taxon>Fagaceae</taxon>
        <taxon>Lithocarpus</taxon>
    </lineage>
</organism>
<keyword evidence="2" id="KW-1185">Reference proteome</keyword>
<reference evidence="1 2" key="1">
    <citation type="submission" date="2024-01" db="EMBL/GenBank/DDBJ databases">
        <title>A telomere-to-telomere, gap-free genome of sweet tea (Lithocarpus litseifolius).</title>
        <authorList>
            <person name="Zhou J."/>
        </authorList>
    </citation>
    <scope>NUCLEOTIDE SEQUENCE [LARGE SCALE GENOMIC DNA]</scope>
    <source>
        <strain evidence="1">Zhou-2022a</strain>
        <tissue evidence="1">Leaf</tissue>
    </source>
</reference>
<accession>A0AAW2CGY1</accession>
<comment type="caution">
    <text evidence="1">The sequence shown here is derived from an EMBL/GenBank/DDBJ whole genome shotgun (WGS) entry which is preliminary data.</text>
</comment>
<dbReference type="Proteomes" id="UP001459277">
    <property type="component" value="Unassembled WGS sequence"/>
</dbReference>
<proteinExistence type="predicted"/>
<evidence type="ECO:0000313" key="1">
    <source>
        <dbReference type="EMBL" id="KAK9997445.1"/>
    </source>
</evidence>
<protein>
    <submittedName>
        <fullName evidence="1">Uncharacterized protein</fullName>
    </submittedName>
</protein>
<sequence length="95" mass="11000">MHHDGIECYRSCFPDQAQDPAVYVCNPSKKEWIKLQSTAALDNLSTIGLAFDPTRDPIDDSTEFIPVRVRQLEAEEDLCYTFEVYIRNWGMDKIK</sequence>